<dbReference type="AlphaFoldDB" id="A0A3S4RK98"/>
<protein>
    <recommendedName>
        <fullName evidence="8">PWWP domain-containing protein</fullName>
    </recommendedName>
</protein>
<feature type="domain" description="PWWP" evidence="5">
    <location>
        <begin position="168"/>
        <end position="220"/>
    </location>
</feature>
<evidence type="ECO:0000256" key="3">
    <source>
        <dbReference type="ARBA" id="ARBA00022833"/>
    </source>
</evidence>
<dbReference type="GO" id="GO:0008270">
    <property type="term" value="F:zinc ion binding"/>
    <property type="evidence" value="ECO:0007669"/>
    <property type="project" value="UniProtKB-KW"/>
</dbReference>
<dbReference type="GO" id="GO:0005634">
    <property type="term" value="C:nucleus"/>
    <property type="evidence" value="ECO:0007669"/>
    <property type="project" value="TreeGrafter"/>
</dbReference>
<dbReference type="InterPro" id="IPR002219">
    <property type="entry name" value="PKC_DAG/PE"/>
</dbReference>
<dbReference type="GO" id="GO:0003714">
    <property type="term" value="F:transcription corepressor activity"/>
    <property type="evidence" value="ECO:0007669"/>
    <property type="project" value="TreeGrafter"/>
</dbReference>
<evidence type="ECO:0000313" key="7">
    <source>
        <dbReference type="Proteomes" id="UP000285301"/>
    </source>
</evidence>
<sequence length="279" mass="32940">MVHEQKSSICSQCLEVISGTKHWQCETCQLSQHLKCLDEFLGCKHCANIKSEQKLCLDRAMLNYQLSWAVWHAQKAIDVFDGFSQNLLMKCERHGYQYSEELIIEIKRFYCNAKINERMDEASLEVIKIIHEVAVKEVMDFQLCFHCFMFRHNSKLKDFWFSAVCPNPHILVYAKYRSFPYWPAKVLKYSKNNDSVYCRFFGSHDHALVPIGRCLLLTKDYPGTEPRLKGYIKAKEDLKNHLRELNKCFPERFKFAEPNIRLNPEKLFLFEEPAFCAKQ</sequence>
<feature type="domain" description="Phorbol-ester/DAG-type" evidence="4">
    <location>
        <begin position="1"/>
        <end position="43"/>
    </location>
</feature>
<dbReference type="Gene3D" id="2.30.30.140">
    <property type="match status" value="1"/>
</dbReference>
<dbReference type="PANTHER" id="PTHR46453:SF5">
    <property type="entry name" value="PROTEIN KINASE C-BINDING PROTEIN 1 ISOFORM X1"/>
    <property type="match status" value="1"/>
</dbReference>
<keyword evidence="3" id="KW-0862">Zinc</keyword>
<accession>A0A3S4RK98</accession>
<comment type="caution">
    <text evidence="6">The sequence shown here is derived from an EMBL/GenBank/DDBJ whole genome shotgun (WGS) entry which is preliminary data.</text>
</comment>
<evidence type="ECO:0000259" key="4">
    <source>
        <dbReference type="PROSITE" id="PS50081"/>
    </source>
</evidence>
<dbReference type="STRING" id="1965070.A0A3S4RK98"/>
<dbReference type="PROSITE" id="PS50812">
    <property type="entry name" value="PWWP"/>
    <property type="match status" value="1"/>
</dbReference>
<dbReference type="InterPro" id="IPR000313">
    <property type="entry name" value="PWWP_dom"/>
</dbReference>
<dbReference type="GO" id="GO:0005737">
    <property type="term" value="C:cytoplasm"/>
    <property type="evidence" value="ECO:0007669"/>
    <property type="project" value="TreeGrafter"/>
</dbReference>
<keyword evidence="1" id="KW-0479">Metal-binding</keyword>
<evidence type="ECO:0000256" key="2">
    <source>
        <dbReference type="ARBA" id="ARBA00022771"/>
    </source>
</evidence>
<gene>
    <name evidence="6" type="ORF">B4U79_17716</name>
</gene>
<dbReference type="PROSITE" id="PS50081">
    <property type="entry name" value="ZF_DAG_PE_2"/>
    <property type="match status" value="1"/>
</dbReference>
<dbReference type="Proteomes" id="UP000285301">
    <property type="component" value="Unassembled WGS sequence"/>
</dbReference>
<evidence type="ECO:0000256" key="1">
    <source>
        <dbReference type="ARBA" id="ARBA00022723"/>
    </source>
</evidence>
<dbReference type="EMBL" id="NCKU01000109">
    <property type="protein sequence ID" value="RWS17204.1"/>
    <property type="molecule type" value="Genomic_DNA"/>
</dbReference>
<evidence type="ECO:0000313" key="6">
    <source>
        <dbReference type="EMBL" id="RWS17204.1"/>
    </source>
</evidence>
<evidence type="ECO:0008006" key="8">
    <source>
        <dbReference type="Google" id="ProtNLM"/>
    </source>
</evidence>
<keyword evidence="7" id="KW-1185">Reference proteome</keyword>
<organism evidence="6 7">
    <name type="scientific">Dinothrombium tinctorium</name>
    <dbReference type="NCBI Taxonomy" id="1965070"/>
    <lineage>
        <taxon>Eukaryota</taxon>
        <taxon>Metazoa</taxon>
        <taxon>Ecdysozoa</taxon>
        <taxon>Arthropoda</taxon>
        <taxon>Chelicerata</taxon>
        <taxon>Arachnida</taxon>
        <taxon>Acari</taxon>
        <taxon>Acariformes</taxon>
        <taxon>Trombidiformes</taxon>
        <taxon>Prostigmata</taxon>
        <taxon>Anystina</taxon>
        <taxon>Parasitengona</taxon>
        <taxon>Trombidioidea</taxon>
        <taxon>Trombidiidae</taxon>
        <taxon>Dinothrombium</taxon>
    </lineage>
</organism>
<keyword evidence="2" id="KW-0863">Zinc-finger</keyword>
<dbReference type="SUPFAM" id="SSF63748">
    <property type="entry name" value="Tudor/PWWP/MBT"/>
    <property type="match status" value="1"/>
</dbReference>
<dbReference type="OrthoDB" id="62853at2759"/>
<dbReference type="Pfam" id="PF00855">
    <property type="entry name" value="PWWP"/>
    <property type="match status" value="1"/>
</dbReference>
<proteinExistence type="predicted"/>
<dbReference type="PANTHER" id="PTHR46453">
    <property type="entry name" value="PROTEIN KINASE C-BINDING PROTEIN 1"/>
    <property type="match status" value="1"/>
</dbReference>
<evidence type="ECO:0000259" key="5">
    <source>
        <dbReference type="PROSITE" id="PS50812"/>
    </source>
</evidence>
<reference evidence="6 7" key="1">
    <citation type="journal article" date="2018" name="Gigascience">
        <title>Genomes of trombidid mites reveal novel predicted allergens and laterally-transferred genes associated with secondary metabolism.</title>
        <authorList>
            <person name="Dong X."/>
            <person name="Chaisiri K."/>
            <person name="Xia D."/>
            <person name="Armstrong S.D."/>
            <person name="Fang Y."/>
            <person name="Donnelly M.J."/>
            <person name="Kadowaki T."/>
            <person name="McGarry J.W."/>
            <person name="Darby A.C."/>
            <person name="Makepeace B.L."/>
        </authorList>
    </citation>
    <scope>NUCLEOTIDE SEQUENCE [LARGE SCALE GENOMIC DNA]</scope>
    <source>
        <strain evidence="6">UoL-WK</strain>
    </source>
</reference>
<name>A0A3S4RK98_9ACAR</name>